<evidence type="ECO:0000313" key="8">
    <source>
        <dbReference type="EMBL" id="TVS29067.1"/>
    </source>
</evidence>
<evidence type="ECO:0000313" key="9">
    <source>
        <dbReference type="Proteomes" id="UP000336646"/>
    </source>
</evidence>
<reference evidence="7 10" key="2">
    <citation type="submission" date="2020-07" db="EMBL/GenBank/DDBJ databases">
        <authorList>
            <person name="Khare M."/>
        </authorList>
    </citation>
    <scope>NUCLEOTIDE SEQUENCE [LARGE SCALE GENOMIC DNA]</scope>
    <source>
        <strain evidence="7 10">P8776</strain>
    </source>
</reference>
<dbReference type="PANTHER" id="PTHR34857">
    <property type="entry name" value="SLL0384 PROTEIN"/>
    <property type="match status" value="1"/>
</dbReference>
<dbReference type="GO" id="GO:0005886">
    <property type="term" value="C:plasma membrane"/>
    <property type="evidence" value="ECO:0007669"/>
    <property type="project" value="UniProtKB-ARBA"/>
</dbReference>
<evidence type="ECO:0000256" key="6">
    <source>
        <dbReference type="SAM" id="Phobius"/>
    </source>
</evidence>
<evidence type="ECO:0000313" key="7">
    <source>
        <dbReference type="EMBL" id="MBA4503830.1"/>
    </source>
</evidence>
<feature type="transmembrane region" description="Helical" evidence="6">
    <location>
        <begin position="223"/>
        <end position="242"/>
    </location>
</feature>
<feature type="transmembrane region" description="Helical" evidence="6">
    <location>
        <begin position="95"/>
        <end position="117"/>
    </location>
</feature>
<dbReference type="AlphaFoldDB" id="A0A6C1U2M2"/>
<dbReference type="PANTHER" id="PTHR34857:SF2">
    <property type="entry name" value="SLL0384 PROTEIN"/>
    <property type="match status" value="1"/>
</dbReference>
<dbReference type="RefSeq" id="WP_144318471.1">
    <property type="nucleotide sequence ID" value="NZ_CP038157.1"/>
</dbReference>
<sequence>MNVLKTVNPVTRILALALLTTPLMLTLDVVSAAVTVALTVAAAPFCGVSWPRLLRRAWPLLLIAPIAGIPMALYGRSGGEVYFSWGLINVTELSLSLALAAGVRVLAVALPVVVLSAEVDPTDLGDGLAQVLRLPERFVIGAVAALRMLTLLREDLDAMRMSRRARGVADTGRIRHLFSLAFGVLVMSLRRAGKLATAMEARGFGSGPRTHARVSTLNARDGLVMAACLGAALLSLAIAWYTGHLRPVWAVSIS</sequence>
<dbReference type="EMBL" id="RXIR01000007">
    <property type="protein sequence ID" value="TVS29067.1"/>
    <property type="molecule type" value="Genomic_DNA"/>
</dbReference>
<dbReference type="Proteomes" id="UP000336646">
    <property type="component" value="Unassembled WGS sequence"/>
</dbReference>
<dbReference type="GeneID" id="74902856"/>
<keyword evidence="10" id="KW-1185">Reference proteome</keyword>
<dbReference type="CDD" id="cd16914">
    <property type="entry name" value="EcfT"/>
    <property type="match status" value="1"/>
</dbReference>
<accession>A0A6C1U2M2</accession>
<proteinExistence type="predicted"/>
<comment type="subcellular location">
    <subcellularLocation>
        <location evidence="1">Membrane</location>
        <topology evidence="1">Multi-pass membrane protein</topology>
    </subcellularLocation>
</comment>
<protein>
    <submittedName>
        <fullName evidence="8">Energy-coupling factor transporter transmembrane protein EcfT</fullName>
    </submittedName>
</protein>
<evidence type="ECO:0000256" key="2">
    <source>
        <dbReference type="ARBA" id="ARBA00022475"/>
    </source>
</evidence>
<evidence type="ECO:0000313" key="10">
    <source>
        <dbReference type="Proteomes" id="UP000580709"/>
    </source>
</evidence>
<dbReference type="EMBL" id="JACEOR010000017">
    <property type="protein sequence ID" value="MBA4503830.1"/>
    <property type="molecule type" value="Genomic_DNA"/>
</dbReference>
<keyword evidence="2" id="KW-1003">Cell membrane</keyword>
<evidence type="ECO:0000256" key="4">
    <source>
        <dbReference type="ARBA" id="ARBA00022989"/>
    </source>
</evidence>
<gene>
    <name evidence="8" type="ORF">EKI59_04445</name>
    <name evidence="7" type="ORF">H0H28_00445</name>
</gene>
<name>A0A6C1U2M2_9CORY</name>
<comment type="caution">
    <text evidence="8">The sequence shown here is derived from an EMBL/GenBank/DDBJ whole genome shotgun (WGS) entry which is preliminary data.</text>
</comment>
<dbReference type="Pfam" id="PF02361">
    <property type="entry name" value="CbiQ"/>
    <property type="match status" value="1"/>
</dbReference>
<dbReference type="Proteomes" id="UP000580709">
    <property type="component" value="Unassembled WGS sequence"/>
</dbReference>
<evidence type="ECO:0000256" key="1">
    <source>
        <dbReference type="ARBA" id="ARBA00004141"/>
    </source>
</evidence>
<dbReference type="InterPro" id="IPR051611">
    <property type="entry name" value="ECF_transporter_component"/>
</dbReference>
<dbReference type="InterPro" id="IPR003339">
    <property type="entry name" value="ABC/ECF_trnsptr_transmembrane"/>
</dbReference>
<feature type="transmembrane region" description="Helical" evidence="6">
    <location>
        <begin position="56"/>
        <end position="74"/>
    </location>
</feature>
<evidence type="ECO:0000256" key="5">
    <source>
        <dbReference type="ARBA" id="ARBA00023136"/>
    </source>
</evidence>
<reference evidence="8 9" key="1">
    <citation type="submission" date="2018-12" db="EMBL/GenBank/DDBJ databases">
        <title>Corynebacterium sanguinis sp. nov., a clinically-associated and environmental corynebacterium.</title>
        <authorList>
            <person name="Gonzales-Siles L."/>
            <person name="Jaen-Luchoro D."/>
            <person name="Cardew S."/>
            <person name="Inganas E."/>
            <person name="Ohlen M."/>
            <person name="Jensie-Markopolous S."/>
            <person name="Pinyeiro-Iglesias B."/>
            <person name="Molin K."/>
            <person name="Skovbjerg S."/>
            <person name="Svensson-Stadler L."/>
            <person name="Funke G."/>
            <person name="Moore E.R.B."/>
        </authorList>
    </citation>
    <scope>NUCLEOTIDE SEQUENCE [LARGE SCALE GENOMIC DNA]</scope>
    <source>
        <strain evidence="8 9">58734</strain>
    </source>
</reference>
<keyword evidence="5 6" id="KW-0472">Membrane</keyword>
<keyword evidence="4 6" id="KW-1133">Transmembrane helix</keyword>
<keyword evidence="3 6" id="KW-0812">Transmembrane</keyword>
<organism evidence="8 9">
    <name type="scientific">Corynebacterium sanguinis</name>
    <dbReference type="NCBI Taxonomy" id="2594913"/>
    <lineage>
        <taxon>Bacteria</taxon>
        <taxon>Bacillati</taxon>
        <taxon>Actinomycetota</taxon>
        <taxon>Actinomycetes</taxon>
        <taxon>Mycobacteriales</taxon>
        <taxon>Corynebacteriaceae</taxon>
        <taxon>Corynebacterium</taxon>
    </lineage>
</organism>
<dbReference type="OrthoDB" id="6400at2"/>
<evidence type="ECO:0000256" key="3">
    <source>
        <dbReference type="ARBA" id="ARBA00022692"/>
    </source>
</evidence>